<accession>A0A9P0D2D0</accession>
<evidence type="ECO:0000313" key="2">
    <source>
        <dbReference type="EMBL" id="CAH1110865.1"/>
    </source>
</evidence>
<dbReference type="AlphaFoldDB" id="A0A9P0D2D0"/>
<dbReference type="EMBL" id="OV651817">
    <property type="protein sequence ID" value="CAH1110865.1"/>
    <property type="molecule type" value="Genomic_DNA"/>
</dbReference>
<dbReference type="OrthoDB" id="6775663at2759"/>
<feature type="region of interest" description="Disordered" evidence="1">
    <location>
        <begin position="201"/>
        <end position="220"/>
    </location>
</feature>
<feature type="region of interest" description="Disordered" evidence="1">
    <location>
        <begin position="161"/>
        <end position="186"/>
    </location>
</feature>
<gene>
    <name evidence="2" type="ORF">PSYICH_LOCUS10981</name>
</gene>
<keyword evidence="3" id="KW-1185">Reference proteome</keyword>
<organism evidence="2 3">
    <name type="scientific">Psylliodes chrysocephalus</name>
    <dbReference type="NCBI Taxonomy" id="3402493"/>
    <lineage>
        <taxon>Eukaryota</taxon>
        <taxon>Metazoa</taxon>
        <taxon>Ecdysozoa</taxon>
        <taxon>Arthropoda</taxon>
        <taxon>Hexapoda</taxon>
        <taxon>Insecta</taxon>
        <taxon>Pterygota</taxon>
        <taxon>Neoptera</taxon>
        <taxon>Endopterygota</taxon>
        <taxon>Coleoptera</taxon>
        <taxon>Polyphaga</taxon>
        <taxon>Cucujiformia</taxon>
        <taxon>Chrysomeloidea</taxon>
        <taxon>Chrysomelidae</taxon>
        <taxon>Galerucinae</taxon>
        <taxon>Alticini</taxon>
        <taxon>Psylliodes</taxon>
    </lineage>
</organism>
<feature type="compositionally biased region" description="Basic and acidic residues" evidence="1">
    <location>
        <begin position="201"/>
        <end position="215"/>
    </location>
</feature>
<sequence>MSVTENKHLNLITRSIKMAECSEIAVLTSELNKLKKNELIDLILTFKVPMSVTSDILVKYIKKLMVSDKQPVNNEKFHDSYSNLNYCVQCEGSLKKLDQIKCELDTMSKLTFHLEKRTQEQADLIALLKQFKDLNFETNNTPSCSKNSNSTLILNSSHRAQFGSTEDNKNLTKDNNSKDNNPQKNFNEVLKTNIPKQTIKESRYERSTNSEDKNRGNSLYKKRYNNKAIIGSNEIQNKQFKIVPRQGFLHLSRIGNEIKSDDVLNFLKKSAPDINFSCEEWHRNDRVSTYKVSFPMDKINQIYDPAIWPKGAEVRRFQFRQNFQKDTQVTVNI</sequence>
<protein>
    <submittedName>
        <fullName evidence="2">Uncharacterized protein</fullName>
    </submittedName>
</protein>
<evidence type="ECO:0000313" key="3">
    <source>
        <dbReference type="Proteomes" id="UP001153636"/>
    </source>
</evidence>
<reference evidence="2" key="1">
    <citation type="submission" date="2022-01" db="EMBL/GenBank/DDBJ databases">
        <authorList>
            <person name="King R."/>
        </authorList>
    </citation>
    <scope>NUCLEOTIDE SEQUENCE</scope>
</reference>
<feature type="compositionally biased region" description="Basic and acidic residues" evidence="1">
    <location>
        <begin position="166"/>
        <end position="177"/>
    </location>
</feature>
<proteinExistence type="predicted"/>
<dbReference type="Proteomes" id="UP001153636">
    <property type="component" value="Chromosome 5"/>
</dbReference>
<name>A0A9P0D2D0_9CUCU</name>
<evidence type="ECO:0000256" key="1">
    <source>
        <dbReference type="SAM" id="MobiDB-lite"/>
    </source>
</evidence>